<dbReference type="Proteomes" id="UP000664048">
    <property type="component" value="Unassembled WGS sequence"/>
</dbReference>
<dbReference type="RefSeq" id="WP_039354273.1">
    <property type="nucleotide sequence ID" value="NZ_AP018357.1"/>
</dbReference>
<evidence type="ECO:0000313" key="5">
    <source>
        <dbReference type="Proteomes" id="UP000664048"/>
    </source>
</evidence>
<proteinExistence type="predicted"/>
<evidence type="ECO:0000313" key="4">
    <source>
        <dbReference type="Proteomes" id="UP000611459"/>
    </source>
</evidence>
<dbReference type="Proteomes" id="UP001220209">
    <property type="component" value="Chromosome 2"/>
</dbReference>
<name>A0A1R1W7Y2_9BURK</name>
<sequence length="225" mass="24978">MRGFRKTLGVILGLSVVGVTGVQAASGELAFPRFTQTEGRTDSDGLPLSGAKLCVLPERAPCFQMPPAPLPNSPKEFYQFGLMPRSERLPIASGGSWVFFSGMFSGGGSGMLERVAILRYGANGRIENLMPEVTQTESADRAMWKVPDVSPYPVFVRADFVWADNEDHFGKHFFEVDAWVFDPATSLYRKRFSYRTTKRYDRGEGSDHVLSAERAEILRRLAASK</sequence>
<evidence type="ECO:0000313" key="6">
    <source>
        <dbReference type="Proteomes" id="UP001220209"/>
    </source>
</evidence>
<protein>
    <submittedName>
        <fullName evidence="1">Uncharacterized protein</fullName>
    </submittedName>
</protein>
<organism evidence="1 4">
    <name type="scientific">Burkholderia contaminans</name>
    <dbReference type="NCBI Taxonomy" id="488447"/>
    <lineage>
        <taxon>Bacteria</taxon>
        <taxon>Pseudomonadati</taxon>
        <taxon>Pseudomonadota</taxon>
        <taxon>Betaproteobacteria</taxon>
        <taxon>Burkholderiales</taxon>
        <taxon>Burkholderiaceae</taxon>
        <taxon>Burkholderia</taxon>
        <taxon>Burkholderia cepacia complex</taxon>
    </lineage>
</organism>
<dbReference type="EMBL" id="JAGEMX010000002">
    <property type="protein sequence ID" value="MBO1829147.1"/>
    <property type="molecule type" value="Genomic_DNA"/>
</dbReference>
<dbReference type="AlphaFoldDB" id="A0A1R1W7Y2"/>
<dbReference type="OrthoDB" id="9000223at2"/>
<evidence type="ECO:0000313" key="3">
    <source>
        <dbReference type="EMBL" id="WFN19733.1"/>
    </source>
</evidence>
<dbReference type="EMBL" id="JAENIB010000002">
    <property type="protein sequence ID" value="MBK1929642.1"/>
    <property type="molecule type" value="Genomic_DNA"/>
</dbReference>
<reference evidence="1" key="1">
    <citation type="submission" date="2021-01" db="EMBL/GenBank/DDBJ databases">
        <title>Outbreak of Burkholderia contaminns endophthalmitis traced to a clinical ventilation system.</title>
        <authorList>
            <person name="Lipuma J."/>
            <person name="Spilker T."/>
            <person name="Kratholm J."/>
        </authorList>
    </citation>
    <scope>NUCLEOTIDE SEQUENCE</scope>
    <source>
        <strain evidence="1">HI4954</strain>
    </source>
</reference>
<reference evidence="3 6" key="3">
    <citation type="submission" date="2021-12" db="EMBL/GenBank/DDBJ databases">
        <title>Genomic and phenotypic characterization of three Burkholderia contaminans isolates recovered from different sources.</title>
        <authorList>
            <person name="Lopez De Volder A."/>
            <person name="Fan Y."/>
            <person name="Nunvar J."/>
            <person name="Herrera T."/>
            <person name="Timp W."/>
            <person name="Degrossi J."/>
        </authorList>
    </citation>
    <scope>NUCLEOTIDE SEQUENCE [LARGE SCALE GENOMIC DNA]</scope>
    <source>
        <strain evidence="3 6">LMG 23361</strain>
    </source>
</reference>
<dbReference type="Proteomes" id="UP000611459">
    <property type="component" value="Unassembled WGS sequence"/>
</dbReference>
<keyword evidence="5" id="KW-1185">Reference proteome</keyword>
<dbReference type="GeneID" id="93189204"/>
<accession>A0A1R1W7Y2</accession>
<reference evidence="2 5" key="2">
    <citation type="submission" date="2021-03" db="EMBL/GenBank/DDBJ databases">
        <title>Clinical course, treatment and visual outcome of an outbreak of Burkholderia contaminans endophthalmitis following cataract surgery.</title>
        <authorList>
            <person name="Lind C."/>
            <person name="Olsen K."/>
            <person name="Angelsen N.K."/>
            <person name="Krefting E.A."/>
            <person name="Fossen K."/>
            <person name="Gravningen K."/>
            <person name="Depoorter E."/>
            <person name="Vandamme P."/>
            <person name="Bertelsen G."/>
        </authorList>
    </citation>
    <scope>NUCLEOTIDE SEQUENCE [LARGE SCALE GENOMIC DNA]</scope>
    <source>
        <strain evidence="2 5">51242556</strain>
    </source>
</reference>
<gene>
    <name evidence="2" type="ORF">J4M89_07110</name>
    <name evidence="1" type="ORF">JIN94_07100</name>
    <name evidence="3" type="ORF">LXE91_27690</name>
</gene>
<evidence type="ECO:0000313" key="2">
    <source>
        <dbReference type="EMBL" id="MBO1829147.1"/>
    </source>
</evidence>
<dbReference type="EMBL" id="CP090641">
    <property type="protein sequence ID" value="WFN19733.1"/>
    <property type="molecule type" value="Genomic_DNA"/>
</dbReference>
<evidence type="ECO:0000313" key="1">
    <source>
        <dbReference type="EMBL" id="MBK1929642.1"/>
    </source>
</evidence>